<gene>
    <name evidence="2" type="ORF">BD410DRAFT_839164</name>
</gene>
<feature type="compositionally biased region" description="Low complexity" evidence="1">
    <location>
        <begin position="1"/>
        <end position="12"/>
    </location>
</feature>
<feature type="compositionally biased region" description="Polar residues" evidence="1">
    <location>
        <begin position="261"/>
        <end position="271"/>
    </location>
</feature>
<dbReference type="SUPFAM" id="SSF57701">
    <property type="entry name" value="Zn2/Cys6 DNA-binding domain"/>
    <property type="match status" value="1"/>
</dbReference>
<feature type="compositionally biased region" description="Basic and acidic residues" evidence="1">
    <location>
        <begin position="241"/>
        <end position="251"/>
    </location>
</feature>
<proteinExistence type="predicted"/>
<feature type="compositionally biased region" description="Polar residues" evidence="1">
    <location>
        <begin position="292"/>
        <end position="319"/>
    </location>
</feature>
<dbReference type="EMBL" id="ML170171">
    <property type="protein sequence ID" value="TDL23276.1"/>
    <property type="molecule type" value="Genomic_DNA"/>
</dbReference>
<name>A0A4Y7Q7H6_9AGAM</name>
<keyword evidence="3" id="KW-1185">Reference proteome</keyword>
<feature type="region of interest" description="Disordered" evidence="1">
    <location>
        <begin position="292"/>
        <end position="355"/>
    </location>
</feature>
<organism evidence="2 3">
    <name type="scientific">Rickenella mellea</name>
    <dbReference type="NCBI Taxonomy" id="50990"/>
    <lineage>
        <taxon>Eukaryota</taxon>
        <taxon>Fungi</taxon>
        <taxon>Dikarya</taxon>
        <taxon>Basidiomycota</taxon>
        <taxon>Agaricomycotina</taxon>
        <taxon>Agaricomycetes</taxon>
        <taxon>Hymenochaetales</taxon>
        <taxon>Rickenellaceae</taxon>
        <taxon>Rickenella</taxon>
    </lineage>
</organism>
<dbReference type="Proteomes" id="UP000294933">
    <property type="component" value="Unassembled WGS sequence"/>
</dbReference>
<feature type="region of interest" description="Disordered" evidence="1">
    <location>
        <begin position="241"/>
        <end position="271"/>
    </location>
</feature>
<accession>A0A4Y7Q7H6</accession>
<dbReference type="GO" id="GO:0008270">
    <property type="term" value="F:zinc ion binding"/>
    <property type="evidence" value="ECO:0007669"/>
    <property type="project" value="InterPro"/>
</dbReference>
<feature type="region of interest" description="Disordered" evidence="1">
    <location>
        <begin position="1"/>
        <end position="26"/>
    </location>
</feature>
<evidence type="ECO:0000313" key="2">
    <source>
        <dbReference type="EMBL" id="TDL23276.1"/>
    </source>
</evidence>
<dbReference type="AlphaFoldDB" id="A0A4Y7Q7H6"/>
<dbReference type="InterPro" id="IPR036864">
    <property type="entry name" value="Zn2-C6_fun-type_DNA-bd_sf"/>
</dbReference>
<evidence type="ECO:0008006" key="4">
    <source>
        <dbReference type="Google" id="ProtNLM"/>
    </source>
</evidence>
<sequence length="355" mass="38481">MSYSNPTTPYTSTRRHPGVVASFENEPTFHPSTADIYAWGSTGHVPTNPLAVPPRRDIQAADILPSYSTPSTYGISPPTISRRVDNLSQSHVDSFPEPTIRSGHTTYNAHLIPQHSNVTRVPYSATNGANARIQSAPHQPYTTFDAPQSYAPTHDVTDAGQFAAGSHGAERPHSTKVSSDDRTPAGQRTDKPKKNVRPCGTCQSSKHKCDMEPPYSEHLCRNCGEHGRTCTPHVPYSVAKDRLSRPSEEPAHVNGFEPISPTGTPTIEQRPTSYQYNLTPTSDLRANSCNSASLLTSNTPRQGLSPSSYDPNTSYNTSVARGGGSRHEPTQTRPSGLGASQPRPTPPFSSHTFRS</sequence>
<feature type="region of interest" description="Disordered" evidence="1">
    <location>
        <begin position="139"/>
        <end position="203"/>
    </location>
</feature>
<evidence type="ECO:0000313" key="3">
    <source>
        <dbReference type="Proteomes" id="UP000294933"/>
    </source>
</evidence>
<reference evidence="2 3" key="1">
    <citation type="submission" date="2018-06" db="EMBL/GenBank/DDBJ databases">
        <title>A transcriptomic atlas of mushroom development highlights an independent origin of complex multicellularity.</title>
        <authorList>
            <consortium name="DOE Joint Genome Institute"/>
            <person name="Krizsan K."/>
            <person name="Almasi E."/>
            <person name="Merenyi Z."/>
            <person name="Sahu N."/>
            <person name="Viragh M."/>
            <person name="Koszo T."/>
            <person name="Mondo S."/>
            <person name="Kiss B."/>
            <person name="Balint B."/>
            <person name="Kues U."/>
            <person name="Barry K."/>
            <person name="Hegedus J.C."/>
            <person name="Henrissat B."/>
            <person name="Johnson J."/>
            <person name="Lipzen A."/>
            <person name="Ohm R."/>
            <person name="Nagy I."/>
            <person name="Pangilinan J."/>
            <person name="Yan J."/>
            <person name="Xiong Y."/>
            <person name="Grigoriev I.V."/>
            <person name="Hibbett D.S."/>
            <person name="Nagy L.G."/>
        </authorList>
    </citation>
    <scope>NUCLEOTIDE SEQUENCE [LARGE SCALE GENOMIC DNA]</scope>
    <source>
        <strain evidence="2 3">SZMC22713</strain>
    </source>
</reference>
<dbReference type="VEuPathDB" id="FungiDB:BD410DRAFT_839164"/>
<dbReference type="GO" id="GO:0000981">
    <property type="term" value="F:DNA-binding transcription factor activity, RNA polymerase II-specific"/>
    <property type="evidence" value="ECO:0007669"/>
    <property type="project" value="InterPro"/>
</dbReference>
<protein>
    <recommendedName>
        <fullName evidence="4">Zn(2)-C6 fungal-type domain-containing protein</fullName>
    </recommendedName>
</protein>
<feature type="compositionally biased region" description="Basic and acidic residues" evidence="1">
    <location>
        <begin position="168"/>
        <end position="193"/>
    </location>
</feature>
<evidence type="ECO:0000256" key="1">
    <source>
        <dbReference type="SAM" id="MobiDB-lite"/>
    </source>
</evidence>